<comment type="subcellular location">
    <subcellularLocation>
        <location evidence="5">Cytoplasm</location>
    </subcellularLocation>
</comment>
<dbReference type="OrthoDB" id="9809061at2"/>
<dbReference type="GO" id="GO:0048027">
    <property type="term" value="F:mRNA 5'-UTR binding"/>
    <property type="evidence" value="ECO:0007669"/>
    <property type="project" value="UniProtKB-UniRule"/>
</dbReference>
<dbReference type="Proteomes" id="UP000075806">
    <property type="component" value="Unassembled WGS sequence"/>
</dbReference>
<dbReference type="NCBIfam" id="NF002469">
    <property type="entry name" value="PRK01712.1"/>
    <property type="match status" value="1"/>
</dbReference>
<dbReference type="NCBIfam" id="TIGR00202">
    <property type="entry name" value="csrA"/>
    <property type="match status" value="1"/>
</dbReference>
<keyword evidence="3 5" id="KW-0810">Translation regulation</keyword>
<dbReference type="GO" id="GO:0006402">
    <property type="term" value="P:mRNA catabolic process"/>
    <property type="evidence" value="ECO:0007669"/>
    <property type="project" value="InterPro"/>
</dbReference>
<dbReference type="PANTHER" id="PTHR34984">
    <property type="entry name" value="CARBON STORAGE REGULATOR"/>
    <property type="match status" value="1"/>
</dbReference>
<evidence type="ECO:0000313" key="6">
    <source>
        <dbReference type="EMBL" id="KYG33699.1"/>
    </source>
</evidence>
<dbReference type="InterPro" id="IPR003751">
    <property type="entry name" value="CsrA"/>
</dbReference>
<dbReference type="PANTHER" id="PTHR34984:SF1">
    <property type="entry name" value="CARBON STORAGE REGULATOR"/>
    <property type="match status" value="1"/>
</dbReference>
<evidence type="ECO:0000256" key="5">
    <source>
        <dbReference type="HAMAP-Rule" id="MF_00167"/>
    </source>
</evidence>
<dbReference type="RefSeq" id="WP_045489497.1">
    <property type="nucleotide sequence ID" value="NZ_LTAO01000005.1"/>
</dbReference>
<protein>
    <recommendedName>
        <fullName evidence="5">Translational regulator CsrA</fullName>
    </recommendedName>
</protein>
<dbReference type="Gene3D" id="2.60.40.4380">
    <property type="entry name" value="Translational regulator CsrA"/>
    <property type="match status" value="1"/>
</dbReference>
<reference evidence="6" key="1">
    <citation type="submission" date="2016-02" db="EMBL/GenBank/DDBJ databases">
        <title>Genome sequence of Bacillus trypoxylicola KCTC 13244(T).</title>
        <authorList>
            <person name="Jeong H."/>
            <person name="Park S.-H."/>
            <person name="Choi S.-K."/>
        </authorList>
    </citation>
    <scope>NUCLEOTIDE SEQUENCE [LARGE SCALE GENOMIC DNA]</scope>
    <source>
        <strain evidence="6">KCTC 13244</strain>
    </source>
</reference>
<comment type="function">
    <text evidence="5">A translational regulator that binds mRNA to regulate translation initiation and/or mRNA stability. Usually binds in the 5'-UTR at or near the Shine-Dalgarno sequence preventing ribosome-binding, thus repressing translation. Its main target seems to be the major flagellin gene, while its function is anatagonized by FliW.</text>
</comment>
<keyword evidence="5" id="KW-1005">Bacterial flagellum biogenesis</keyword>
<accession>A0A162ETQ2</accession>
<keyword evidence="1 5" id="KW-0963">Cytoplasm</keyword>
<dbReference type="Pfam" id="PF02599">
    <property type="entry name" value="CsrA"/>
    <property type="match status" value="1"/>
</dbReference>
<dbReference type="STRING" id="519424.AZF04_15860"/>
<comment type="subunit">
    <text evidence="5">Homodimer; the beta-strands of each monomer intercalate to form a hydrophobic core, while the alpha-helices form wings that extend away from the core.</text>
</comment>
<sequence length="74" mass="8365">MLVLTRKTNEAITIGEDIEITILSIHGDQVKIGINAPKKIDIHRKEVFIAIKEENHEAVKTVSLDSLKNFIRKS</sequence>
<evidence type="ECO:0000256" key="4">
    <source>
        <dbReference type="ARBA" id="ARBA00022884"/>
    </source>
</evidence>
<dbReference type="InterPro" id="IPR036107">
    <property type="entry name" value="CsrA_sf"/>
</dbReference>
<comment type="caution">
    <text evidence="6">The sequence shown here is derived from an EMBL/GenBank/DDBJ whole genome shotgun (WGS) entry which is preliminary data.</text>
</comment>
<proteinExistence type="inferred from homology"/>
<dbReference type="GO" id="GO:0045947">
    <property type="term" value="P:negative regulation of translational initiation"/>
    <property type="evidence" value="ECO:0007669"/>
    <property type="project" value="UniProtKB-UniRule"/>
</dbReference>
<organism evidence="6 7">
    <name type="scientific">Alkalihalobacillus trypoxylicola</name>
    <dbReference type="NCBI Taxonomy" id="519424"/>
    <lineage>
        <taxon>Bacteria</taxon>
        <taxon>Bacillati</taxon>
        <taxon>Bacillota</taxon>
        <taxon>Bacilli</taxon>
        <taxon>Bacillales</taxon>
        <taxon>Bacillaceae</taxon>
        <taxon>Alkalihalobacillus</taxon>
    </lineage>
</organism>
<dbReference type="EMBL" id="LTAO01000005">
    <property type="protein sequence ID" value="KYG33699.1"/>
    <property type="molecule type" value="Genomic_DNA"/>
</dbReference>
<dbReference type="GO" id="GO:0044781">
    <property type="term" value="P:bacterial-type flagellum organization"/>
    <property type="evidence" value="ECO:0007669"/>
    <property type="project" value="UniProtKB-KW"/>
</dbReference>
<dbReference type="GO" id="GO:0005829">
    <property type="term" value="C:cytosol"/>
    <property type="evidence" value="ECO:0007669"/>
    <property type="project" value="TreeGrafter"/>
</dbReference>
<comment type="similarity">
    <text evidence="5">Belongs to the CsrA/RsmA family.</text>
</comment>
<evidence type="ECO:0000256" key="3">
    <source>
        <dbReference type="ARBA" id="ARBA00022845"/>
    </source>
</evidence>
<name>A0A162ETQ2_9BACI</name>
<evidence type="ECO:0000256" key="2">
    <source>
        <dbReference type="ARBA" id="ARBA00022491"/>
    </source>
</evidence>
<dbReference type="GO" id="GO:1902208">
    <property type="term" value="P:regulation of bacterial-type flagellum assembly"/>
    <property type="evidence" value="ECO:0007669"/>
    <property type="project" value="UniProtKB-UniRule"/>
</dbReference>
<dbReference type="FunFam" id="2.60.40.4380:FF:000002">
    <property type="entry name" value="Translational regulator CsrA"/>
    <property type="match status" value="1"/>
</dbReference>
<keyword evidence="7" id="KW-1185">Reference proteome</keyword>
<dbReference type="HAMAP" id="MF_00167">
    <property type="entry name" value="CsrA"/>
    <property type="match status" value="1"/>
</dbReference>
<evidence type="ECO:0000313" key="7">
    <source>
        <dbReference type="Proteomes" id="UP000075806"/>
    </source>
</evidence>
<keyword evidence="4 5" id="KW-0694">RNA-binding</keyword>
<dbReference type="AlphaFoldDB" id="A0A162ETQ2"/>
<gene>
    <name evidence="5" type="primary">csrA</name>
    <name evidence="6" type="ORF">AZF04_15860</name>
</gene>
<dbReference type="SUPFAM" id="SSF117130">
    <property type="entry name" value="CsrA-like"/>
    <property type="match status" value="1"/>
</dbReference>
<keyword evidence="2 5" id="KW-0678">Repressor</keyword>
<evidence type="ECO:0000256" key="1">
    <source>
        <dbReference type="ARBA" id="ARBA00022490"/>
    </source>
</evidence>
<dbReference type="GO" id="GO:0006109">
    <property type="term" value="P:regulation of carbohydrate metabolic process"/>
    <property type="evidence" value="ECO:0007669"/>
    <property type="project" value="InterPro"/>
</dbReference>